<dbReference type="AlphaFoldDB" id="A0A8J7KAL7"/>
<keyword evidence="3 5" id="KW-1133">Transmembrane helix</keyword>
<dbReference type="Proteomes" id="UP000608754">
    <property type="component" value="Unassembled WGS sequence"/>
</dbReference>
<comment type="caution">
    <text evidence="7">The sequence shown here is derived from an EMBL/GenBank/DDBJ whole genome shotgun (WGS) entry which is preliminary data.</text>
</comment>
<dbReference type="InterPro" id="IPR049453">
    <property type="entry name" value="Memb_transporter_dom"/>
</dbReference>
<evidence type="ECO:0000313" key="8">
    <source>
        <dbReference type="Proteomes" id="UP000608754"/>
    </source>
</evidence>
<dbReference type="EMBL" id="JADGIK010000006">
    <property type="protein sequence ID" value="MBF0597670.1"/>
    <property type="molecule type" value="Genomic_DNA"/>
</dbReference>
<evidence type="ECO:0000256" key="4">
    <source>
        <dbReference type="ARBA" id="ARBA00023136"/>
    </source>
</evidence>
<protein>
    <submittedName>
        <fullName evidence="7">FUSC family protein</fullName>
    </submittedName>
</protein>
<accession>A0A8J7KAL7</accession>
<evidence type="ECO:0000259" key="6">
    <source>
        <dbReference type="Pfam" id="PF13515"/>
    </source>
</evidence>
<dbReference type="Pfam" id="PF13515">
    <property type="entry name" value="FUSC_2"/>
    <property type="match status" value="1"/>
</dbReference>
<evidence type="ECO:0000256" key="1">
    <source>
        <dbReference type="ARBA" id="ARBA00004141"/>
    </source>
</evidence>
<evidence type="ECO:0000256" key="3">
    <source>
        <dbReference type="ARBA" id="ARBA00022989"/>
    </source>
</evidence>
<feature type="transmembrane region" description="Helical" evidence="5">
    <location>
        <begin position="90"/>
        <end position="121"/>
    </location>
</feature>
<keyword evidence="2 5" id="KW-0812">Transmembrane</keyword>
<feature type="transmembrane region" description="Helical" evidence="5">
    <location>
        <begin position="133"/>
        <end position="157"/>
    </location>
</feature>
<comment type="subcellular location">
    <subcellularLocation>
        <location evidence="1">Membrane</location>
        <topology evidence="1">Multi-pass membrane protein</topology>
    </subcellularLocation>
</comment>
<feature type="transmembrane region" description="Helical" evidence="5">
    <location>
        <begin position="14"/>
        <end position="32"/>
    </location>
</feature>
<keyword evidence="8" id="KW-1185">Reference proteome</keyword>
<keyword evidence="4 5" id="KW-0472">Membrane</keyword>
<sequence length="166" mass="18839">MVTSIVKRAINSQFLVYLLRCIIGFLIGWILILKFPQYDFFWALLSIILVISPEENQAKKLTIDRFKSNFLGSLSGLVVFFLPIDDLYKIILGIIITCIFCRIFNLLNVARSALVAVLIILIEHKNDSLFAPISRFLTTAVGCFIGLGVTLVTSIMIQEINKFYEK</sequence>
<evidence type="ECO:0000313" key="7">
    <source>
        <dbReference type="EMBL" id="MBF0597670.1"/>
    </source>
</evidence>
<feature type="domain" description="Integral membrane bound transporter" evidence="6">
    <location>
        <begin position="29"/>
        <end position="147"/>
    </location>
</feature>
<gene>
    <name evidence="7" type="ORF">IM532_09460</name>
</gene>
<proteinExistence type="predicted"/>
<organism evidence="7 8">
    <name type="scientific">Faecalibacter rhinopitheci</name>
    <dbReference type="NCBI Taxonomy" id="2779678"/>
    <lineage>
        <taxon>Bacteria</taxon>
        <taxon>Pseudomonadati</taxon>
        <taxon>Bacteroidota</taxon>
        <taxon>Flavobacteriia</taxon>
        <taxon>Flavobacteriales</taxon>
        <taxon>Weeksellaceae</taxon>
        <taxon>Faecalibacter</taxon>
    </lineage>
</organism>
<evidence type="ECO:0000256" key="2">
    <source>
        <dbReference type="ARBA" id="ARBA00022692"/>
    </source>
</evidence>
<name>A0A8J7KAL7_9FLAO</name>
<dbReference type="RefSeq" id="WP_194183219.1">
    <property type="nucleotide sequence ID" value="NZ_JADGIK010000006.1"/>
</dbReference>
<dbReference type="GO" id="GO:0016020">
    <property type="term" value="C:membrane"/>
    <property type="evidence" value="ECO:0007669"/>
    <property type="project" value="UniProtKB-SubCell"/>
</dbReference>
<evidence type="ECO:0000256" key="5">
    <source>
        <dbReference type="SAM" id="Phobius"/>
    </source>
</evidence>
<reference evidence="7" key="1">
    <citation type="submission" date="2020-10" db="EMBL/GenBank/DDBJ databases">
        <authorList>
            <person name="Lu T."/>
            <person name="Wang Q."/>
            <person name="Han X."/>
        </authorList>
    </citation>
    <scope>NUCLEOTIDE SEQUENCE</scope>
    <source>
        <strain evidence="7">WQ 117</strain>
    </source>
</reference>